<keyword evidence="2" id="KW-0808">Transferase</keyword>
<dbReference type="Proteomes" id="UP000326903">
    <property type="component" value="Unassembled WGS sequence"/>
</dbReference>
<evidence type="ECO:0000259" key="1">
    <source>
        <dbReference type="PROSITE" id="PS51186"/>
    </source>
</evidence>
<reference evidence="2 3" key="1">
    <citation type="submission" date="2019-09" db="EMBL/GenBank/DDBJ databases">
        <title>Draft genome sequence of Ginsengibacter sp. BR5-29.</title>
        <authorList>
            <person name="Im W.-T."/>
        </authorList>
    </citation>
    <scope>NUCLEOTIDE SEQUENCE [LARGE SCALE GENOMIC DNA]</scope>
    <source>
        <strain evidence="2 3">BR5-29</strain>
    </source>
</reference>
<dbReference type="GO" id="GO:0016747">
    <property type="term" value="F:acyltransferase activity, transferring groups other than amino-acyl groups"/>
    <property type="evidence" value="ECO:0007669"/>
    <property type="project" value="InterPro"/>
</dbReference>
<dbReference type="Gene3D" id="3.40.630.30">
    <property type="match status" value="1"/>
</dbReference>
<dbReference type="PROSITE" id="PS51186">
    <property type="entry name" value="GNAT"/>
    <property type="match status" value="1"/>
</dbReference>
<organism evidence="2 3">
    <name type="scientific">Ginsengibacter hankyongi</name>
    <dbReference type="NCBI Taxonomy" id="2607284"/>
    <lineage>
        <taxon>Bacteria</taxon>
        <taxon>Pseudomonadati</taxon>
        <taxon>Bacteroidota</taxon>
        <taxon>Chitinophagia</taxon>
        <taxon>Chitinophagales</taxon>
        <taxon>Chitinophagaceae</taxon>
        <taxon>Ginsengibacter</taxon>
    </lineage>
</organism>
<gene>
    <name evidence="2" type="ORF">FW778_05875</name>
</gene>
<keyword evidence="3" id="KW-1185">Reference proteome</keyword>
<protein>
    <submittedName>
        <fullName evidence="2">GNAT family N-acetyltransferase</fullName>
    </submittedName>
</protein>
<name>A0A5J5IKL2_9BACT</name>
<evidence type="ECO:0000313" key="2">
    <source>
        <dbReference type="EMBL" id="KAA9041549.1"/>
    </source>
</evidence>
<feature type="domain" description="N-acetyltransferase" evidence="1">
    <location>
        <begin position="7"/>
        <end position="149"/>
    </location>
</feature>
<accession>A0A5J5IKL2</accession>
<evidence type="ECO:0000313" key="3">
    <source>
        <dbReference type="Proteomes" id="UP000326903"/>
    </source>
</evidence>
<dbReference type="SUPFAM" id="SSF55729">
    <property type="entry name" value="Acyl-CoA N-acyltransferases (Nat)"/>
    <property type="match status" value="1"/>
</dbReference>
<dbReference type="InterPro" id="IPR016181">
    <property type="entry name" value="Acyl_CoA_acyltransferase"/>
</dbReference>
<sequence>MITWQCKSFNELTNQELYKILQLRIEVFAVEQNVVYQDCDNKDFKSYHFTAIENDLLVAYSRIIPPGISYNKAASIGRVVTSPVVRGQSLGKQLFEKSLEQLYLLFGRIPVIISAQVYLIKFYENFSFVANGNIYMEDSIPHISMIKDI</sequence>
<dbReference type="CDD" id="cd04301">
    <property type="entry name" value="NAT_SF"/>
    <property type="match status" value="1"/>
</dbReference>
<dbReference type="InterPro" id="IPR000182">
    <property type="entry name" value="GNAT_dom"/>
</dbReference>
<comment type="caution">
    <text evidence="2">The sequence shown here is derived from an EMBL/GenBank/DDBJ whole genome shotgun (WGS) entry which is preliminary data.</text>
</comment>
<proteinExistence type="predicted"/>
<dbReference type="RefSeq" id="WP_150413669.1">
    <property type="nucleotide sequence ID" value="NZ_VYQF01000001.1"/>
</dbReference>
<dbReference type="EMBL" id="VYQF01000001">
    <property type="protein sequence ID" value="KAA9041549.1"/>
    <property type="molecule type" value="Genomic_DNA"/>
</dbReference>
<dbReference type="AlphaFoldDB" id="A0A5J5IKL2"/>
<dbReference type="Pfam" id="PF13673">
    <property type="entry name" value="Acetyltransf_10"/>
    <property type="match status" value="1"/>
</dbReference>